<keyword evidence="5 9" id="KW-0169">Cobalamin biosynthesis</keyword>
<evidence type="ECO:0000256" key="6">
    <source>
        <dbReference type="ARBA" id="ARBA00022692"/>
    </source>
</evidence>
<dbReference type="NCBIfam" id="TIGR00380">
    <property type="entry name" value="cobal_cbiB"/>
    <property type="match status" value="1"/>
</dbReference>
<evidence type="ECO:0000256" key="8">
    <source>
        <dbReference type="ARBA" id="ARBA00023136"/>
    </source>
</evidence>
<comment type="function">
    <text evidence="9">Converts cobyric acid to cobinamide by the addition of aminopropanol on the F carboxylic group.</text>
</comment>
<dbReference type="Pfam" id="PF03186">
    <property type="entry name" value="CobD_Cbib"/>
    <property type="match status" value="1"/>
</dbReference>
<dbReference type="EMBL" id="JABBJJ010000068">
    <property type="protein sequence ID" value="NMO16448.1"/>
    <property type="molecule type" value="Genomic_DNA"/>
</dbReference>
<evidence type="ECO:0000256" key="5">
    <source>
        <dbReference type="ARBA" id="ARBA00022573"/>
    </source>
</evidence>
<feature type="transmembrane region" description="Helical" evidence="9">
    <location>
        <begin position="53"/>
        <end position="76"/>
    </location>
</feature>
<sequence>MTEGALHAGVVLALALLWDALLGEPPTRVHPVVWMGRLQRALRRRAPRAPLPAFLWGTLMALLGPLVFGGGAWLLLHVLTPVPALRFVVEVYLFKSAFAVRALAEAGLSVERALEAGDLAGARQGLRSLVSRDTSALTPPLLSAAAVESVAENTSDSAVAPILFFALGGVPAALAYRAANTLDALVGYRGEYEWLGKAGARLDDLLNLVPARLTAALLVLVAPLGRASVLGALRCWWRDGARTESPNAGRPMAAVAGALGVQLEKVGHYRLGAEGRLPGSGDIARTVRLMVAASLLGALTSLLLVFLLRGG</sequence>
<dbReference type="HAMAP" id="MF_00024">
    <property type="entry name" value="CobD_CbiB"/>
    <property type="match status" value="1"/>
</dbReference>
<comment type="similarity">
    <text evidence="3 9">Belongs to the CobD/CbiB family.</text>
</comment>
<dbReference type="GO" id="GO:0015420">
    <property type="term" value="F:ABC-type vitamin B12 transporter activity"/>
    <property type="evidence" value="ECO:0007669"/>
    <property type="project" value="UniProtKB-UniRule"/>
</dbReference>
<dbReference type="GO" id="GO:0005886">
    <property type="term" value="C:plasma membrane"/>
    <property type="evidence" value="ECO:0007669"/>
    <property type="project" value="UniProtKB-SubCell"/>
</dbReference>
<evidence type="ECO:0000256" key="9">
    <source>
        <dbReference type="HAMAP-Rule" id="MF_00024"/>
    </source>
</evidence>
<dbReference type="AlphaFoldDB" id="A0A848LHT6"/>
<keyword evidence="6 9" id="KW-0812">Transmembrane</keyword>
<gene>
    <name evidence="9 10" type="primary">cobD</name>
    <name evidence="10" type="ORF">HG543_16520</name>
</gene>
<dbReference type="GO" id="GO:0009236">
    <property type="term" value="P:cobalamin biosynthetic process"/>
    <property type="evidence" value="ECO:0007669"/>
    <property type="project" value="UniProtKB-UniRule"/>
</dbReference>
<organism evidence="10 11">
    <name type="scientific">Pyxidicoccus fallax</name>
    <dbReference type="NCBI Taxonomy" id="394095"/>
    <lineage>
        <taxon>Bacteria</taxon>
        <taxon>Pseudomonadati</taxon>
        <taxon>Myxococcota</taxon>
        <taxon>Myxococcia</taxon>
        <taxon>Myxococcales</taxon>
        <taxon>Cystobacterineae</taxon>
        <taxon>Myxococcaceae</taxon>
        <taxon>Pyxidicoccus</taxon>
    </lineage>
</organism>
<keyword evidence="8 9" id="KW-0472">Membrane</keyword>
<evidence type="ECO:0000313" key="11">
    <source>
        <dbReference type="Proteomes" id="UP000518300"/>
    </source>
</evidence>
<feature type="transmembrane region" description="Helical" evidence="9">
    <location>
        <begin position="213"/>
        <end position="233"/>
    </location>
</feature>
<dbReference type="PANTHER" id="PTHR34308">
    <property type="entry name" value="COBALAMIN BIOSYNTHESIS PROTEIN CBIB"/>
    <property type="match status" value="1"/>
</dbReference>
<evidence type="ECO:0000256" key="1">
    <source>
        <dbReference type="ARBA" id="ARBA00004651"/>
    </source>
</evidence>
<comment type="caution">
    <text evidence="10">The sequence shown here is derived from an EMBL/GenBank/DDBJ whole genome shotgun (WGS) entry which is preliminary data.</text>
</comment>
<evidence type="ECO:0000256" key="4">
    <source>
        <dbReference type="ARBA" id="ARBA00022475"/>
    </source>
</evidence>
<comment type="caution">
    <text evidence="9">Lacks conserved residue(s) required for the propagation of feature annotation.</text>
</comment>
<feature type="transmembrane region" description="Helical" evidence="9">
    <location>
        <begin position="289"/>
        <end position="308"/>
    </location>
</feature>
<protein>
    <recommendedName>
        <fullName evidence="9">Cobalamin biosynthesis protein CobD</fullName>
    </recommendedName>
</protein>
<dbReference type="RefSeq" id="WP_169345739.1">
    <property type="nucleotide sequence ID" value="NZ_JABBJJ010000068.1"/>
</dbReference>
<dbReference type="GO" id="GO:0048472">
    <property type="term" value="F:threonine-phosphate decarboxylase activity"/>
    <property type="evidence" value="ECO:0007669"/>
    <property type="project" value="InterPro"/>
</dbReference>
<dbReference type="UniPathway" id="UPA00148"/>
<evidence type="ECO:0000256" key="7">
    <source>
        <dbReference type="ARBA" id="ARBA00022989"/>
    </source>
</evidence>
<dbReference type="Proteomes" id="UP000518300">
    <property type="component" value="Unassembled WGS sequence"/>
</dbReference>
<proteinExistence type="inferred from homology"/>
<name>A0A848LHT6_9BACT</name>
<accession>A0A848LHT6</accession>
<evidence type="ECO:0000256" key="2">
    <source>
        <dbReference type="ARBA" id="ARBA00004953"/>
    </source>
</evidence>
<keyword evidence="11" id="KW-1185">Reference proteome</keyword>
<keyword evidence="4 9" id="KW-1003">Cell membrane</keyword>
<comment type="subcellular location">
    <subcellularLocation>
        <location evidence="1 9">Cell membrane</location>
        <topology evidence="1 9">Multi-pass membrane protein</topology>
    </subcellularLocation>
</comment>
<reference evidence="10 11" key="1">
    <citation type="submission" date="2020-04" db="EMBL/GenBank/DDBJ databases">
        <title>Draft genome of Pyxidicoccus fallax type strain.</title>
        <authorList>
            <person name="Whitworth D.E."/>
        </authorList>
    </citation>
    <scope>NUCLEOTIDE SEQUENCE [LARGE SCALE GENOMIC DNA]</scope>
    <source>
        <strain evidence="10 11">DSM 14698</strain>
    </source>
</reference>
<evidence type="ECO:0000313" key="10">
    <source>
        <dbReference type="EMBL" id="NMO16448.1"/>
    </source>
</evidence>
<evidence type="ECO:0000256" key="3">
    <source>
        <dbReference type="ARBA" id="ARBA00006263"/>
    </source>
</evidence>
<dbReference type="PANTHER" id="PTHR34308:SF1">
    <property type="entry name" value="COBALAMIN BIOSYNTHESIS PROTEIN CBIB"/>
    <property type="match status" value="1"/>
</dbReference>
<keyword evidence="7 9" id="KW-1133">Transmembrane helix</keyword>
<comment type="pathway">
    <text evidence="2 9">Cofactor biosynthesis; adenosylcobalamin biosynthesis.</text>
</comment>
<feature type="transmembrane region" description="Helical" evidence="9">
    <location>
        <begin position="158"/>
        <end position="179"/>
    </location>
</feature>
<dbReference type="InterPro" id="IPR004485">
    <property type="entry name" value="Cobalamin_biosynth_CobD/CbiB"/>
</dbReference>